<evidence type="ECO:0000313" key="1">
    <source>
        <dbReference type="EMBL" id="OAF65838.1"/>
    </source>
</evidence>
<dbReference type="EMBL" id="LWCA01001128">
    <property type="protein sequence ID" value="OAF65838.1"/>
    <property type="molecule type" value="Genomic_DNA"/>
</dbReference>
<evidence type="ECO:0000313" key="2">
    <source>
        <dbReference type="Proteomes" id="UP000078046"/>
    </source>
</evidence>
<name>A0A177AV01_9BILA</name>
<accession>A0A177AV01</accession>
<organism evidence="1 2">
    <name type="scientific">Intoshia linei</name>
    <dbReference type="NCBI Taxonomy" id="1819745"/>
    <lineage>
        <taxon>Eukaryota</taxon>
        <taxon>Metazoa</taxon>
        <taxon>Spiralia</taxon>
        <taxon>Lophotrochozoa</taxon>
        <taxon>Mesozoa</taxon>
        <taxon>Orthonectida</taxon>
        <taxon>Rhopaluridae</taxon>
        <taxon>Intoshia</taxon>
    </lineage>
</organism>
<reference evidence="1 2" key="1">
    <citation type="submission" date="2016-04" db="EMBL/GenBank/DDBJ databases">
        <title>The genome of Intoshia linei affirms orthonectids as highly simplified spiralians.</title>
        <authorList>
            <person name="Mikhailov K.V."/>
            <person name="Slusarev G.S."/>
            <person name="Nikitin M.A."/>
            <person name="Logacheva M.D."/>
            <person name="Penin A."/>
            <person name="Aleoshin V."/>
            <person name="Panchin Y.V."/>
        </authorList>
    </citation>
    <scope>NUCLEOTIDE SEQUENCE [LARGE SCALE GENOMIC DNA]</scope>
    <source>
        <strain evidence="1">Intl2013</strain>
        <tissue evidence="1">Whole animal</tissue>
    </source>
</reference>
<dbReference type="AlphaFoldDB" id="A0A177AV01"/>
<keyword evidence="2" id="KW-1185">Reference proteome</keyword>
<protein>
    <submittedName>
        <fullName evidence="1">Uncharacterized protein</fullName>
    </submittedName>
</protein>
<dbReference type="Proteomes" id="UP000078046">
    <property type="component" value="Unassembled WGS sequence"/>
</dbReference>
<sequence>MEITLGRVGRLEGKIPLEKEEFKETCLSVLNTRMISHNFPVVNAIRGEVVFISKYARLAHPLNVCRKVGLSRTPFYSYKLLCDPVVLQVSCLHWVTSSIAPKTSSNFPSMIYHQTASLALARYVLHRVIFEPSMTRHCDILVEKPGINIQFYVT</sequence>
<gene>
    <name evidence="1" type="ORF">A3Q56_06456</name>
</gene>
<comment type="caution">
    <text evidence="1">The sequence shown here is derived from an EMBL/GenBank/DDBJ whole genome shotgun (WGS) entry which is preliminary data.</text>
</comment>
<proteinExistence type="predicted"/>